<dbReference type="Pfam" id="PF07970">
    <property type="entry name" value="COPIIcoated_ERV"/>
    <property type="match status" value="1"/>
</dbReference>
<evidence type="ECO:0000256" key="6">
    <source>
        <dbReference type="SAM" id="Phobius"/>
    </source>
</evidence>
<keyword evidence="3 6" id="KW-0812">Transmembrane</keyword>
<dbReference type="InterPro" id="IPR045888">
    <property type="entry name" value="Erv"/>
</dbReference>
<organism evidence="9 10">
    <name type="scientific">Anaeramoeba flamelloides</name>
    <dbReference type="NCBI Taxonomy" id="1746091"/>
    <lineage>
        <taxon>Eukaryota</taxon>
        <taxon>Metamonada</taxon>
        <taxon>Anaeramoebidae</taxon>
        <taxon>Anaeramoeba</taxon>
    </lineage>
</organism>
<evidence type="ECO:0000259" key="8">
    <source>
        <dbReference type="Pfam" id="PF13850"/>
    </source>
</evidence>
<keyword evidence="5 6" id="KW-0472">Membrane</keyword>
<evidence type="ECO:0000256" key="3">
    <source>
        <dbReference type="ARBA" id="ARBA00022692"/>
    </source>
</evidence>
<dbReference type="InterPro" id="IPR012936">
    <property type="entry name" value="Erv_C"/>
</dbReference>
<evidence type="ECO:0000256" key="5">
    <source>
        <dbReference type="ARBA" id="ARBA00023136"/>
    </source>
</evidence>
<feature type="transmembrane region" description="Helical" evidence="6">
    <location>
        <begin position="341"/>
        <end position="364"/>
    </location>
</feature>
<evidence type="ECO:0000313" key="10">
    <source>
        <dbReference type="Proteomes" id="UP001150062"/>
    </source>
</evidence>
<protein>
    <submittedName>
        <fullName evidence="9">Endoplasmic reticulum-golgi intermediate compartment protein</fullName>
    </submittedName>
</protein>
<evidence type="ECO:0000256" key="1">
    <source>
        <dbReference type="ARBA" id="ARBA00004141"/>
    </source>
</evidence>
<sequence length="371" mass="42347">MKTLVKFDAYPKTEKQNRIQTVSGGAMTLISILLIMILFFNELNLYLSKHYQQNLKVDLSRGGGVSINIDLTLPRASCDSIHIDVLDVSGEHQLGLEKNLQLKTLDPNGKYYQPNSLNFNKDYCGSCYEAVPINQNGCCNTCQDIRMAYQSMNKPFTDEMLSKFNQCRQEGIKTVSQLIEKDKKYNVGCHISGFLMINKVHGNFHLAPGRTIERNGRHMHDLSTAKNLMSLNLTHEIEMISFGELFPGSLNPLAGRTVTQPELGPYMYQYFVKIIPTVYYTDHKKENAIKTYQYSVYEYDKELASNHDNGLPGIYFSYDFSPIMVEIIQDRKSFFHFITQLFGLLGGIYAISSLLDNILFHFLLSLSKNDK</sequence>
<gene>
    <name evidence="9" type="ORF">M0813_05714</name>
</gene>
<feature type="domain" description="Endoplasmic reticulum vesicle transporter N-terminal" evidence="8">
    <location>
        <begin position="5"/>
        <end position="94"/>
    </location>
</feature>
<dbReference type="Proteomes" id="UP001150062">
    <property type="component" value="Unassembled WGS sequence"/>
</dbReference>
<dbReference type="PANTHER" id="PTHR10984:SF25">
    <property type="entry name" value="ENDOPLASMIC RETICULUM-GOLGI INTERMEDIATE COMPARTMENT PROTEIN 3"/>
    <property type="match status" value="1"/>
</dbReference>
<evidence type="ECO:0000256" key="2">
    <source>
        <dbReference type="ARBA" id="ARBA00005648"/>
    </source>
</evidence>
<feature type="transmembrane region" description="Helical" evidence="6">
    <location>
        <begin position="21"/>
        <end position="40"/>
    </location>
</feature>
<dbReference type="EMBL" id="JAOAOG010000299">
    <property type="protein sequence ID" value="KAJ6231641.1"/>
    <property type="molecule type" value="Genomic_DNA"/>
</dbReference>
<keyword evidence="4 6" id="KW-1133">Transmembrane helix</keyword>
<comment type="caution">
    <text evidence="9">The sequence shown here is derived from an EMBL/GenBank/DDBJ whole genome shotgun (WGS) entry which is preliminary data.</text>
</comment>
<comment type="subcellular location">
    <subcellularLocation>
        <location evidence="1">Membrane</location>
        <topology evidence="1">Multi-pass membrane protein</topology>
    </subcellularLocation>
</comment>
<accession>A0ABQ8XG62</accession>
<comment type="similarity">
    <text evidence="2">Belongs to the ERGIC family.</text>
</comment>
<reference evidence="9" key="1">
    <citation type="submission" date="2022-08" db="EMBL/GenBank/DDBJ databases">
        <title>Novel sulfate-reducing endosymbionts in the free-living metamonad Anaeramoeba.</title>
        <authorList>
            <person name="Jerlstrom-Hultqvist J."/>
            <person name="Cepicka I."/>
            <person name="Gallot-Lavallee L."/>
            <person name="Salas-Leiva D."/>
            <person name="Curtis B.A."/>
            <person name="Zahonova K."/>
            <person name="Pipaliya S."/>
            <person name="Dacks J."/>
            <person name="Roger A.J."/>
        </authorList>
    </citation>
    <scope>NUCLEOTIDE SEQUENCE</scope>
    <source>
        <strain evidence="9">Schooner1</strain>
    </source>
</reference>
<keyword evidence="10" id="KW-1185">Reference proteome</keyword>
<evidence type="ECO:0000259" key="7">
    <source>
        <dbReference type="Pfam" id="PF07970"/>
    </source>
</evidence>
<evidence type="ECO:0000313" key="9">
    <source>
        <dbReference type="EMBL" id="KAJ6231641.1"/>
    </source>
</evidence>
<proteinExistence type="inferred from homology"/>
<dbReference type="InterPro" id="IPR039542">
    <property type="entry name" value="Erv_N"/>
</dbReference>
<name>A0ABQ8XG62_9EUKA</name>
<dbReference type="PANTHER" id="PTHR10984">
    <property type="entry name" value="ENDOPLASMIC RETICULUM-GOLGI INTERMEDIATE COMPARTMENT PROTEIN"/>
    <property type="match status" value="1"/>
</dbReference>
<dbReference type="Pfam" id="PF13850">
    <property type="entry name" value="ERGIC_N"/>
    <property type="match status" value="1"/>
</dbReference>
<feature type="domain" description="Endoplasmic reticulum vesicle transporter C-terminal" evidence="7">
    <location>
        <begin position="127"/>
        <end position="356"/>
    </location>
</feature>
<evidence type="ECO:0000256" key="4">
    <source>
        <dbReference type="ARBA" id="ARBA00022989"/>
    </source>
</evidence>